<dbReference type="PANTHER" id="PTHR39596">
    <property type="match status" value="1"/>
</dbReference>
<feature type="domain" description="Heterokaryon incompatibility" evidence="1">
    <location>
        <begin position="402"/>
        <end position="480"/>
    </location>
</feature>
<dbReference type="AlphaFoldDB" id="A0A8E2AT93"/>
<evidence type="ECO:0000313" key="3">
    <source>
        <dbReference type="Proteomes" id="UP000250043"/>
    </source>
</evidence>
<sequence length="796" mass="88177">MRALPAAFVGPIQSDETGRDSLPRCRPISIGFLLDILARHCASLVDFTPPSQSDPMTFDTSFGQPTSLQSDQDDLLEVTETQDIHTILICKDALWLGAKHDGYSLASFDNYKLRREPGVARLDLHRKQNSPLYAALQQSHHTFGLLETMLDRHIPERRLLRRLHDGKVVITTQEVPGLLRECQDHIRSLRKTNPDAFKQWSQRARHALESTRQFILWESHEADRTFSKVELNSQDVGRILHTIAAITEASWSFLDCELHEAGVVSDNLTGLQLPGNINEACRHEMAEDGWCPFAASQLHGYSTCALGFASTCKPFVRKGVDHRDHSQCTHKMCCSNNIDPATYSNLHVTEDCTCKSVVPPVEQIKHALSRKEIPIIRIHAMTTPDDERVTMTCSTASSGTSYVAISHVWADGLGSTAEKGLPTCQLIRLAESAHQLVDGGFLWLDALCVPEEKELRKLAIGLMGQTYRKATKVFVIDSGIRSCSVNASTEERLLRVVVSGWMQRLWTLQEAVLASELIFQFSDGLLTLGNLLRLGTDWTQPVAIQLCCAFGDICMLMSTLSRPPSSLRLQGVINALRGRSTSKISDETLAISSLLGVDSYALASIDSLTERMKMFLLQVREIPSKMPFLVDGPRLTGPGFRWAPATFLCSGEASRMVGDGDVALCTPEGLLARYYCFTLETPVALHEDNVILSKITLSGPDLVLYYADVNDPVEPASGDELCNAIVLQTEPSFDNLAMAVSMEEGLMRDSNGVVRRRCSYIKAIQVKFGMLGVRSDVPLREPVDVEEGRFVDVCLT</sequence>
<name>A0A8E2AT93_9APHY</name>
<dbReference type="EMBL" id="KV722401">
    <property type="protein sequence ID" value="OCH90586.1"/>
    <property type="molecule type" value="Genomic_DNA"/>
</dbReference>
<gene>
    <name evidence="2" type="ORF">OBBRIDRAFT_589453</name>
</gene>
<evidence type="ECO:0000259" key="1">
    <source>
        <dbReference type="Pfam" id="PF06985"/>
    </source>
</evidence>
<dbReference type="Pfam" id="PF06985">
    <property type="entry name" value="HET"/>
    <property type="match status" value="1"/>
</dbReference>
<keyword evidence="3" id="KW-1185">Reference proteome</keyword>
<dbReference type="Proteomes" id="UP000250043">
    <property type="component" value="Unassembled WGS sequence"/>
</dbReference>
<dbReference type="InterPro" id="IPR010730">
    <property type="entry name" value="HET"/>
</dbReference>
<proteinExistence type="predicted"/>
<evidence type="ECO:0000313" key="2">
    <source>
        <dbReference type="EMBL" id="OCH90586.1"/>
    </source>
</evidence>
<accession>A0A8E2AT93</accession>
<protein>
    <recommendedName>
        <fullName evidence="1">Heterokaryon incompatibility domain-containing protein</fullName>
    </recommendedName>
</protein>
<dbReference type="PANTHER" id="PTHR39596:SF2">
    <property type="entry name" value="HET DOMAIN PROTEIN (AFU_ORTHOLOGUE AFUA_1G17550)-RELATED"/>
    <property type="match status" value="1"/>
</dbReference>
<reference evidence="2 3" key="1">
    <citation type="submission" date="2016-07" db="EMBL/GenBank/DDBJ databases">
        <title>Draft genome of the white-rot fungus Obba rivulosa 3A-2.</title>
        <authorList>
            <consortium name="DOE Joint Genome Institute"/>
            <person name="Miettinen O."/>
            <person name="Riley R."/>
            <person name="Acob R."/>
            <person name="Barry K."/>
            <person name="Cullen D."/>
            <person name="De Vries R."/>
            <person name="Hainaut M."/>
            <person name="Hatakka A."/>
            <person name="Henrissat B."/>
            <person name="Hilden K."/>
            <person name="Kuo R."/>
            <person name="Labutti K."/>
            <person name="Lipzen A."/>
            <person name="Makela M.R."/>
            <person name="Sandor L."/>
            <person name="Spatafora J.W."/>
            <person name="Grigoriev I.V."/>
            <person name="Hibbett D.S."/>
        </authorList>
    </citation>
    <scope>NUCLEOTIDE SEQUENCE [LARGE SCALE GENOMIC DNA]</scope>
    <source>
        <strain evidence="2 3">3A-2</strain>
    </source>
</reference>
<organism evidence="2 3">
    <name type="scientific">Obba rivulosa</name>
    <dbReference type="NCBI Taxonomy" id="1052685"/>
    <lineage>
        <taxon>Eukaryota</taxon>
        <taxon>Fungi</taxon>
        <taxon>Dikarya</taxon>
        <taxon>Basidiomycota</taxon>
        <taxon>Agaricomycotina</taxon>
        <taxon>Agaricomycetes</taxon>
        <taxon>Polyporales</taxon>
        <taxon>Gelatoporiaceae</taxon>
        <taxon>Obba</taxon>
    </lineage>
</organism>
<dbReference type="OrthoDB" id="2426273at2759"/>